<dbReference type="EMBL" id="JAJOZR010000003">
    <property type="protein sequence ID" value="MCD7108581.1"/>
    <property type="molecule type" value="Genomic_DNA"/>
</dbReference>
<name>A0A9X1SZN9_9HYPH</name>
<dbReference type="SUPFAM" id="SSF51905">
    <property type="entry name" value="FAD/NAD(P)-binding domain"/>
    <property type="match status" value="1"/>
</dbReference>
<dbReference type="PRINTS" id="PR01001">
    <property type="entry name" value="FADG3PDH"/>
</dbReference>
<dbReference type="Gene3D" id="3.30.9.10">
    <property type="entry name" value="D-Amino Acid Oxidase, subunit A, domain 2"/>
    <property type="match status" value="1"/>
</dbReference>
<comment type="cofactor">
    <cofactor evidence="1">
        <name>FAD</name>
        <dbReference type="ChEBI" id="CHEBI:57692"/>
    </cofactor>
</comment>
<evidence type="ECO:0000259" key="7">
    <source>
        <dbReference type="Pfam" id="PF16901"/>
    </source>
</evidence>
<keyword evidence="4" id="KW-0274">FAD</keyword>
<dbReference type="InterPro" id="IPR031656">
    <property type="entry name" value="DAO_C"/>
</dbReference>
<dbReference type="Pfam" id="PF16901">
    <property type="entry name" value="DAO_C"/>
    <property type="match status" value="1"/>
</dbReference>
<evidence type="ECO:0000256" key="5">
    <source>
        <dbReference type="ARBA" id="ARBA00023002"/>
    </source>
</evidence>
<proteinExistence type="inferred from homology"/>
<dbReference type="PANTHER" id="PTHR11985">
    <property type="entry name" value="GLYCEROL-3-PHOSPHATE DEHYDROGENASE"/>
    <property type="match status" value="1"/>
</dbReference>
<evidence type="ECO:0000313" key="9">
    <source>
        <dbReference type="Proteomes" id="UP001139089"/>
    </source>
</evidence>
<dbReference type="InterPro" id="IPR038299">
    <property type="entry name" value="DAO_C_sf"/>
</dbReference>
<protein>
    <submittedName>
        <fullName evidence="8">Glycerol-3-phosphate dehydrogenase/oxidase</fullName>
    </submittedName>
</protein>
<sequence length="561" mass="60489">MAERMEAIARTGTVDVVIIGAGVNGAGLFRDLCAQGLTCLILDKSDYGSGTSAAPSRLIHGGLKYLETGELRLVAQSTYERNLLLRNAPHYVKPLATVIPIFSWTKGVWSAVRTLFGAKGTPRSRGALLIKTGLSMYDAYGARQRVMPRHSMAGKAASLRSLPALTPRIVATGTYYDATVTHPERLVAELVRDGLAASPTSAAVNHARLESRAGDTLVISSLLDGATLRVKPKIVVNAGGPWIDTVNATLGETSRMIGGTKGSHILLRHDALLKELDGRMIYFEADDGRICLVFDYLGRAMVGSTDIKADQPDSVRCEDDEIDYLLDSLGKLLPKMHFDRSQIVYTYSGIRPLPANDARDPGLISRDHVTPVLEPTGDRPFPVLSLVGGKWTTFRGYAEEVADTVLQRLGRSRAVSTEVMPIGGGRNYPGDDAARHRLVADIAATSGLPQAQAEALFARYGTTAHAVARHIAASSAVALPDAPDHVEGEIDYLIRHEQVGRLADIVLRRTALAVTGTLTRRLLRRIAEIAGQGLAWDAARMEQEIESVSDELSRLHGVTLA</sequence>
<feature type="domain" description="FAD dependent oxidoreductase" evidence="6">
    <location>
        <begin position="15"/>
        <end position="361"/>
    </location>
</feature>
<dbReference type="PANTHER" id="PTHR11985:SF15">
    <property type="entry name" value="GLYCEROL-3-PHOSPHATE DEHYDROGENASE, MITOCHONDRIAL"/>
    <property type="match status" value="1"/>
</dbReference>
<dbReference type="InterPro" id="IPR000447">
    <property type="entry name" value="G3P_DH_FAD-dep"/>
</dbReference>
<dbReference type="GO" id="GO:0046168">
    <property type="term" value="P:glycerol-3-phosphate catabolic process"/>
    <property type="evidence" value="ECO:0007669"/>
    <property type="project" value="TreeGrafter"/>
</dbReference>
<keyword evidence="3" id="KW-0285">Flavoprotein</keyword>
<dbReference type="InterPro" id="IPR006076">
    <property type="entry name" value="FAD-dep_OxRdtase"/>
</dbReference>
<gene>
    <name evidence="8" type="ORF">LRX75_05940</name>
</gene>
<evidence type="ECO:0000256" key="2">
    <source>
        <dbReference type="ARBA" id="ARBA00007330"/>
    </source>
</evidence>
<comment type="similarity">
    <text evidence="2">Belongs to the FAD-dependent glycerol-3-phosphate dehydrogenase family.</text>
</comment>
<dbReference type="Gene3D" id="1.10.8.870">
    <property type="entry name" value="Alpha-glycerophosphate oxidase, cap domain"/>
    <property type="match status" value="1"/>
</dbReference>
<accession>A0A9X1SZN9</accession>
<dbReference type="AlphaFoldDB" id="A0A9X1SZN9"/>
<dbReference type="Proteomes" id="UP001139089">
    <property type="component" value="Unassembled WGS sequence"/>
</dbReference>
<dbReference type="Pfam" id="PF01266">
    <property type="entry name" value="DAO"/>
    <property type="match status" value="1"/>
</dbReference>
<keyword evidence="5" id="KW-0560">Oxidoreductase</keyword>
<evidence type="ECO:0000256" key="1">
    <source>
        <dbReference type="ARBA" id="ARBA00001974"/>
    </source>
</evidence>
<comment type="caution">
    <text evidence="8">The sequence shown here is derived from an EMBL/GenBank/DDBJ whole genome shotgun (WGS) entry which is preliminary data.</text>
</comment>
<dbReference type="GO" id="GO:0004368">
    <property type="term" value="F:glycerol-3-phosphate dehydrogenase (quinone) activity"/>
    <property type="evidence" value="ECO:0007669"/>
    <property type="project" value="InterPro"/>
</dbReference>
<feature type="domain" description="Alpha-glycerophosphate oxidase C-terminal" evidence="7">
    <location>
        <begin position="416"/>
        <end position="540"/>
    </location>
</feature>
<evidence type="ECO:0000256" key="3">
    <source>
        <dbReference type="ARBA" id="ARBA00022630"/>
    </source>
</evidence>
<evidence type="ECO:0000313" key="8">
    <source>
        <dbReference type="EMBL" id="MCD7108581.1"/>
    </source>
</evidence>
<dbReference type="Gene3D" id="3.50.50.60">
    <property type="entry name" value="FAD/NAD(P)-binding domain"/>
    <property type="match status" value="1"/>
</dbReference>
<organism evidence="8 9">
    <name type="scientific">Rhizobium quercicola</name>
    <dbReference type="NCBI Taxonomy" id="2901226"/>
    <lineage>
        <taxon>Bacteria</taxon>
        <taxon>Pseudomonadati</taxon>
        <taxon>Pseudomonadota</taxon>
        <taxon>Alphaproteobacteria</taxon>
        <taxon>Hyphomicrobiales</taxon>
        <taxon>Rhizobiaceae</taxon>
        <taxon>Rhizobium/Agrobacterium group</taxon>
        <taxon>Rhizobium</taxon>
    </lineage>
</organism>
<evidence type="ECO:0000256" key="4">
    <source>
        <dbReference type="ARBA" id="ARBA00022827"/>
    </source>
</evidence>
<keyword evidence="9" id="KW-1185">Reference proteome</keyword>
<evidence type="ECO:0000259" key="6">
    <source>
        <dbReference type="Pfam" id="PF01266"/>
    </source>
</evidence>
<dbReference type="InterPro" id="IPR036188">
    <property type="entry name" value="FAD/NAD-bd_sf"/>
</dbReference>
<reference evidence="8" key="1">
    <citation type="submission" date="2021-12" db="EMBL/GenBank/DDBJ databases">
        <authorList>
            <person name="Li Y."/>
        </authorList>
    </citation>
    <scope>NUCLEOTIDE SEQUENCE</scope>
    <source>
        <strain evidence="8">DKSPLA3</strain>
    </source>
</reference>
<dbReference type="RefSeq" id="WP_231812987.1">
    <property type="nucleotide sequence ID" value="NZ_JAJOZR010000003.1"/>
</dbReference>